<dbReference type="SUPFAM" id="SSF53474">
    <property type="entry name" value="alpha/beta-Hydrolases"/>
    <property type="match status" value="1"/>
</dbReference>
<sequence>MPASARTLLRLVLLVQLAAALLVAWALLHRGVPAWGALLAGAGAVVVVRFAINMNNFVMAARAASHTPPEYRLGPAARLRMLAEEFRASMLVTSWHVPRGCARMSLHLDSGRVPVLLVHGYGCNSGFWAHLEPLLDRERISHATIDLEPVAGSIDDYAPLIEARVQALCAATGAAQIAIVAHSMGGLAARAWMRSYGSARVARLITLGTPHHGTVLANLGLGENAAQMRRDSAWLRDLAAGETQDVRARIVSIYTYHDNIVAPQDSSILPGARTIAFGGVGHVALGSNPRVLAEVLRVLREVQPAMA</sequence>
<gene>
    <name evidence="3" type="ORF">GPY61_10465</name>
</gene>
<dbReference type="PANTHER" id="PTHR47909:SF2">
    <property type="entry name" value="GPI INOSITOL-DEACYLASE"/>
    <property type="match status" value="1"/>
</dbReference>
<dbReference type="Proteomes" id="UP000443353">
    <property type="component" value="Unassembled WGS sequence"/>
</dbReference>
<proteinExistence type="predicted"/>
<organism evidence="3 4">
    <name type="scientific">Massilia cellulosiltytica</name>
    <dbReference type="NCBI Taxonomy" id="2683234"/>
    <lineage>
        <taxon>Bacteria</taxon>
        <taxon>Pseudomonadati</taxon>
        <taxon>Pseudomonadota</taxon>
        <taxon>Betaproteobacteria</taxon>
        <taxon>Burkholderiales</taxon>
        <taxon>Oxalobacteraceae</taxon>
        <taxon>Telluria group</taxon>
        <taxon>Massilia</taxon>
    </lineage>
</organism>
<name>A0A7X3FYF1_9BURK</name>
<accession>A0A7X3FYF1</accession>
<dbReference type="Pfam" id="PF00561">
    <property type="entry name" value="Abhydrolase_1"/>
    <property type="match status" value="1"/>
</dbReference>
<keyword evidence="4" id="KW-1185">Reference proteome</keyword>
<feature type="transmembrane region" description="Helical" evidence="1">
    <location>
        <begin position="34"/>
        <end position="52"/>
    </location>
</feature>
<dbReference type="EMBL" id="WSES01000003">
    <property type="protein sequence ID" value="MVW60354.1"/>
    <property type="molecule type" value="Genomic_DNA"/>
</dbReference>
<dbReference type="Gene3D" id="3.40.50.1820">
    <property type="entry name" value="alpha/beta hydrolase"/>
    <property type="match status" value="1"/>
</dbReference>
<dbReference type="InterPro" id="IPR029058">
    <property type="entry name" value="AB_hydrolase_fold"/>
</dbReference>
<evidence type="ECO:0000313" key="3">
    <source>
        <dbReference type="EMBL" id="MVW60354.1"/>
    </source>
</evidence>
<feature type="domain" description="AB hydrolase-1" evidence="2">
    <location>
        <begin position="114"/>
        <end position="220"/>
    </location>
</feature>
<comment type="caution">
    <text evidence="3">The sequence shown here is derived from an EMBL/GenBank/DDBJ whole genome shotgun (WGS) entry which is preliminary data.</text>
</comment>
<evidence type="ECO:0000313" key="4">
    <source>
        <dbReference type="Proteomes" id="UP000443353"/>
    </source>
</evidence>
<dbReference type="AlphaFoldDB" id="A0A7X3FYF1"/>
<dbReference type="RefSeq" id="WP_160408493.1">
    <property type="nucleotide sequence ID" value="NZ_WSES01000003.1"/>
</dbReference>
<keyword evidence="1" id="KW-1133">Transmembrane helix</keyword>
<protein>
    <submittedName>
        <fullName evidence="3">Alpha/beta fold hydrolase</fullName>
    </submittedName>
</protein>
<evidence type="ECO:0000256" key="1">
    <source>
        <dbReference type="SAM" id="Phobius"/>
    </source>
</evidence>
<keyword evidence="3" id="KW-0378">Hydrolase</keyword>
<keyword evidence="1" id="KW-0472">Membrane</keyword>
<feature type="transmembrane region" description="Helical" evidence="1">
    <location>
        <begin position="7"/>
        <end position="28"/>
    </location>
</feature>
<dbReference type="PANTHER" id="PTHR47909">
    <property type="entry name" value="ALPHA/BETA-HYDROLASES SUPERFAMILY PROTEIN"/>
    <property type="match status" value="1"/>
</dbReference>
<dbReference type="InterPro" id="IPR000073">
    <property type="entry name" value="AB_hydrolase_1"/>
</dbReference>
<keyword evidence="1" id="KW-0812">Transmembrane</keyword>
<reference evidence="3 4" key="1">
    <citation type="submission" date="2019-12" db="EMBL/GenBank/DDBJ databases">
        <authorList>
            <person name="Li C."/>
            <person name="Zhao J."/>
        </authorList>
    </citation>
    <scope>NUCLEOTIDE SEQUENCE [LARGE SCALE GENOMIC DNA]</scope>
    <source>
        <strain evidence="3 4">NEAU-DD11</strain>
    </source>
</reference>
<dbReference type="GO" id="GO:0016787">
    <property type="term" value="F:hydrolase activity"/>
    <property type="evidence" value="ECO:0007669"/>
    <property type="project" value="UniProtKB-KW"/>
</dbReference>
<evidence type="ECO:0000259" key="2">
    <source>
        <dbReference type="Pfam" id="PF00561"/>
    </source>
</evidence>